<dbReference type="InterPro" id="IPR000425">
    <property type="entry name" value="MIP"/>
</dbReference>
<gene>
    <name evidence="9" type="ORF">GE061_007957</name>
</gene>
<keyword evidence="4 8" id="KW-0812">Transmembrane</keyword>
<feature type="transmembrane region" description="Helical" evidence="8">
    <location>
        <begin position="417"/>
        <end position="439"/>
    </location>
</feature>
<feature type="transmembrane region" description="Helical" evidence="8">
    <location>
        <begin position="451"/>
        <end position="473"/>
    </location>
</feature>
<evidence type="ECO:0008006" key="11">
    <source>
        <dbReference type="Google" id="ProtNLM"/>
    </source>
</evidence>
<evidence type="ECO:0000256" key="1">
    <source>
        <dbReference type="ARBA" id="ARBA00004141"/>
    </source>
</evidence>
<keyword evidence="3" id="KW-0813">Transport</keyword>
<dbReference type="InterPro" id="IPR022357">
    <property type="entry name" value="MIP_CS"/>
</dbReference>
<feature type="transmembrane region" description="Helical" evidence="8">
    <location>
        <begin position="493"/>
        <end position="515"/>
    </location>
</feature>
<comment type="subcellular location">
    <subcellularLocation>
        <location evidence="1">Membrane</location>
        <topology evidence="1">Multi-pass membrane protein</topology>
    </subcellularLocation>
</comment>
<dbReference type="PRINTS" id="PR00783">
    <property type="entry name" value="MINTRINSICP"/>
</dbReference>
<dbReference type="AlphaFoldDB" id="A0A8S9WMB6"/>
<dbReference type="SUPFAM" id="SSF81338">
    <property type="entry name" value="Aquaporin-like"/>
    <property type="match status" value="1"/>
</dbReference>
<evidence type="ECO:0000256" key="6">
    <source>
        <dbReference type="ARBA" id="ARBA00023136"/>
    </source>
</evidence>
<comment type="similarity">
    <text evidence="2">Belongs to the MIP/aquaporin (TC 1.A.8) family.</text>
</comment>
<evidence type="ECO:0000256" key="8">
    <source>
        <dbReference type="SAM" id="Phobius"/>
    </source>
</evidence>
<dbReference type="CDD" id="cd00333">
    <property type="entry name" value="MIP"/>
    <property type="match status" value="1"/>
</dbReference>
<dbReference type="PANTHER" id="PTHR19139:SF270">
    <property type="entry name" value="ENTOMOGLYCEROPORIN 1-RELATED"/>
    <property type="match status" value="1"/>
</dbReference>
<dbReference type="Pfam" id="PF00230">
    <property type="entry name" value="MIP"/>
    <property type="match status" value="1"/>
</dbReference>
<feature type="transmembrane region" description="Helical" evidence="8">
    <location>
        <begin position="376"/>
        <end position="397"/>
    </location>
</feature>
<dbReference type="InterPro" id="IPR023271">
    <property type="entry name" value="Aquaporin-like"/>
</dbReference>
<dbReference type="PANTHER" id="PTHR19139">
    <property type="entry name" value="AQUAPORIN TRANSPORTER"/>
    <property type="match status" value="1"/>
</dbReference>
<sequence>MINSLSSQLNAANNQNNGICRLSDLRIGVPYEVLSFQRFQSRFGDTIVASLIPIGCLQEASIRVFLPKRFNDVLTEDEIQKYNNKVIRSVNLIYRGLVNRQHDLQFMASSSKQCSVCGANFVTVRACQLHELSCTRASPRERSPSPASPSMWVTNNEFSTRSTDEEEYSDPMNKTYAVMPSSRESPPRKKMKTYSPSPTPSFEDYSVVEYPYLSPSYLLLHLLPPSPSVDRYSPVPEDNQPLLNNSLDSGIFPPFSLMVFDMGGINIQLRRKTMDDVRGQMTKPNVTISRSKTDVGRYLEVFGAELVGTGVLLCIGCASCIQGDDDKPITDFHSALTFGFTVSTIICIFGHISAAHLNPAVTVAFYVLGHINVPMMMVYFLSQLLGAIMGVGVLVLLTPDGWIKSDMCVTQPHDTLTGFQAAGIEFVATMALIFLVCGLSDPRCAARQDSVPLKFAALLIAISLAVGKYTGASMNPVRSLGPAIWTGNWNQHWVYWVSPLSAGIVTPLFYTTCFLRGVQS</sequence>
<evidence type="ECO:0000256" key="7">
    <source>
        <dbReference type="SAM" id="MobiDB-lite"/>
    </source>
</evidence>
<evidence type="ECO:0000256" key="4">
    <source>
        <dbReference type="ARBA" id="ARBA00022692"/>
    </source>
</evidence>
<feature type="region of interest" description="Disordered" evidence="7">
    <location>
        <begin position="177"/>
        <end position="198"/>
    </location>
</feature>
<dbReference type="Gene3D" id="1.20.1080.10">
    <property type="entry name" value="Glycerol uptake facilitator protein"/>
    <property type="match status" value="1"/>
</dbReference>
<evidence type="ECO:0000256" key="3">
    <source>
        <dbReference type="ARBA" id="ARBA00022448"/>
    </source>
</evidence>
<evidence type="ECO:0000313" key="9">
    <source>
        <dbReference type="EMBL" id="KAF6198210.1"/>
    </source>
</evidence>
<dbReference type="Proteomes" id="UP000466442">
    <property type="component" value="Linkage Group LG16"/>
</dbReference>
<dbReference type="PROSITE" id="PS00221">
    <property type="entry name" value="MIP"/>
    <property type="match status" value="1"/>
</dbReference>
<proteinExistence type="inferred from homology"/>
<name>A0A8S9WMB6_APOLU</name>
<protein>
    <recommendedName>
        <fullName evidence="11">Aquaporin</fullName>
    </recommendedName>
</protein>
<reference evidence="9" key="1">
    <citation type="journal article" date="2021" name="Mol. Ecol. Resour.">
        <title>Apolygus lucorum genome provides insights into omnivorousness and mesophyll feeding.</title>
        <authorList>
            <person name="Liu Y."/>
            <person name="Liu H."/>
            <person name="Wang H."/>
            <person name="Huang T."/>
            <person name="Liu B."/>
            <person name="Yang B."/>
            <person name="Yin L."/>
            <person name="Li B."/>
            <person name="Zhang Y."/>
            <person name="Zhang S."/>
            <person name="Jiang F."/>
            <person name="Zhang X."/>
            <person name="Ren Y."/>
            <person name="Wang B."/>
            <person name="Wang S."/>
            <person name="Lu Y."/>
            <person name="Wu K."/>
            <person name="Fan W."/>
            <person name="Wang G."/>
        </authorList>
    </citation>
    <scope>NUCLEOTIDE SEQUENCE</scope>
    <source>
        <strain evidence="9">12Hb</strain>
    </source>
</reference>
<dbReference type="EMBL" id="WIXP02000016">
    <property type="protein sequence ID" value="KAF6198210.1"/>
    <property type="molecule type" value="Genomic_DNA"/>
</dbReference>
<keyword evidence="10" id="KW-1185">Reference proteome</keyword>
<keyword evidence="6 8" id="KW-0472">Membrane</keyword>
<dbReference type="OrthoDB" id="3222at2759"/>
<dbReference type="GO" id="GO:0005886">
    <property type="term" value="C:plasma membrane"/>
    <property type="evidence" value="ECO:0007669"/>
    <property type="project" value="TreeGrafter"/>
</dbReference>
<dbReference type="GO" id="GO:0015267">
    <property type="term" value="F:channel activity"/>
    <property type="evidence" value="ECO:0007669"/>
    <property type="project" value="InterPro"/>
</dbReference>
<evidence type="ECO:0000256" key="5">
    <source>
        <dbReference type="ARBA" id="ARBA00022989"/>
    </source>
</evidence>
<accession>A0A8S9WMB6</accession>
<organism evidence="9 10">
    <name type="scientific">Apolygus lucorum</name>
    <name type="common">Small green plant bug</name>
    <name type="synonym">Lygocoris lucorum</name>
    <dbReference type="NCBI Taxonomy" id="248454"/>
    <lineage>
        <taxon>Eukaryota</taxon>
        <taxon>Metazoa</taxon>
        <taxon>Ecdysozoa</taxon>
        <taxon>Arthropoda</taxon>
        <taxon>Hexapoda</taxon>
        <taxon>Insecta</taxon>
        <taxon>Pterygota</taxon>
        <taxon>Neoptera</taxon>
        <taxon>Paraneoptera</taxon>
        <taxon>Hemiptera</taxon>
        <taxon>Heteroptera</taxon>
        <taxon>Panheteroptera</taxon>
        <taxon>Cimicomorpha</taxon>
        <taxon>Miridae</taxon>
        <taxon>Mirini</taxon>
        <taxon>Apolygus</taxon>
    </lineage>
</organism>
<evidence type="ECO:0000256" key="2">
    <source>
        <dbReference type="ARBA" id="ARBA00006175"/>
    </source>
</evidence>
<evidence type="ECO:0000313" key="10">
    <source>
        <dbReference type="Proteomes" id="UP000466442"/>
    </source>
</evidence>
<comment type="caution">
    <text evidence="9">The sequence shown here is derived from an EMBL/GenBank/DDBJ whole genome shotgun (WGS) entry which is preliminary data.</text>
</comment>
<dbReference type="InterPro" id="IPR034294">
    <property type="entry name" value="Aquaporin_transptr"/>
</dbReference>
<keyword evidence="5 8" id="KW-1133">Transmembrane helix</keyword>